<dbReference type="PROSITE" id="PS00455">
    <property type="entry name" value="AMP_BINDING"/>
    <property type="match status" value="1"/>
</dbReference>
<keyword evidence="4" id="KW-1185">Reference proteome</keyword>
<evidence type="ECO:0000313" key="3">
    <source>
        <dbReference type="EMBL" id="UUP13303.1"/>
    </source>
</evidence>
<gene>
    <name evidence="3" type="ORF">NQV15_15850</name>
</gene>
<dbReference type="Proteomes" id="UP001316184">
    <property type="component" value="Chromosome"/>
</dbReference>
<evidence type="ECO:0000259" key="1">
    <source>
        <dbReference type="Pfam" id="PF00501"/>
    </source>
</evidence>
<dbReference type="EMBL" id="CP102173">
    <property type="protein sequence ID" value="UUP13303.1"/>
    <property type="molecule type" value="Genomic_DNA"/>
</dbReference>
<dbReference type="Gene3D" id="3.30.300.30">
    <property type="match status" value="1"/>
</dbReference>
<feature type="domain" description="AMP-dependent synthetase/ligase" evidence="1">
    <location>
        <begin position="31"/>
        <end position="205"/>
    </location>
</feature>
<dbReference type="Pfam" id="PF13193">
    <property type="entry name" value="AMP-binding_C"/>
    <property type="match status" value="1"/>
</dbReference>
<dbReference type="InterPro" id="IPR020845">
    <property type="entry name" value="AMP-binding_CS"/>
</dbReference>
<dbReference type="PANTHER" id="PTHR43767">
    <property type="entry name" value="LONG-CHAIN-FATTY-ACID--COA LIGASE"/>
    <property type="match status" value="1"/>
</dbReference>
<protein>
    <submittedName>
        <fullName evidence="3">AMP-binding protein</fullName>
    </submittedName>
</protein>
<dbReference type="InterPro" id="IPR042099">
    <property type="entry name" value="ANL_N_sf"/>
</dbReference>
<evidence type="ECO:0000259" key="2">
    <source>
        <dbReference type="Pfam" id="PF13193"/>
    </source>
</evidence>
<dbReference type="SUPFAM" id="SSF56801">
    <property type="entry name" value="Acetyl-CoA synthetase-like"/>
    <property type="match status" value="1"/>
</dbReference>
<accession>A0ABY5M9F8</accession>
<sequence length="348" mass="36313">MTAGLRPVSGAPREVFELVQAWVRDGGEPVVIRTSGSTGEPKDVILSHAAVIASARASLERLGGPGGWLLAMPVTGVGGLQVLVRSALAGLAPVFAAEHDTLGEAIAAVPGDRRYASLVPTQVHRLVEAGQSDVLRSLDALLVGGAAMPPELLDALTDVPVVRTYGMSETSGGCVYDGVPLDGVEIRLDDAGQVLIRGPVLFDGYADPEATARVLRDGWFATADLGEIDADGRLHVTGRSDDVVISGGVNIPLPAVTRAVRALEGVREAIALGVPDDEWGTRVVAYVVPDDAVCLDGLRLEGVRDGVEQLGLPRTWAPREIVLLDGLPLLPGGKIDRQALQRRARGGA</sequence>
<dbReference type="InterPro" id="IPR050237">
    <property type="entry name" value="ATP-dep_AMP-bd_enzyme"/>
</dbReference>
<dbReference type="InterPro" id="IPR000873">
    <property type="entry name" value="AMP-dep_synth/lig_dom"/>
</dbReference>
<name>A0ABY5M9F8_9ACTN</name>
<dbReference type="InterPro" id="IPR045851">
    <property type="entry name" value="AMP-bd_C_sf"/>
</dbReference>
<dbReference type="Pfam" id="PF00501">
    <property type="entry name" value="AMP-binding"/>
    <property type="match status" value="1"/>
</dbReference>
<dbReference type="RefSeq" id="WP_232403840.1">
    <property type="nucleotide sequence ID" value="NZ_CP102173.1"/>
</dbReference>
<dbReference type="PANTHER" id="PTHR43767:SF1">
    <property type="entry name" value="NONRIBOSOMAL PEPTIDE SYNTHASE PES1 (EUROFUNG)-RELATED"/>
    <property type="match status" value="1"/>
</dbReference>
<proteinExistence type="predicted"/>
<dbReference type="Gene3D" id="3.40.50.12780">
    <property type="entry name" value="N-terminal domain of ligase-like"/>
    <property type="match status" value="1"/>
</dbReference>
<dbReference type="InterPro" id="IPR025110">
    <property type="entry name" value="AMP-bd_C"/>
</dbReference>
<organism evidence="3 4">
    <name type="scientific">Aeromicrobium wangtongii</name>
    <dbReference type="NCBI Taxonomy" id="2969247"/>
    <lineage>
        <taxon>Bacteria</taxon>
        <taxon>Bacillati</taxon>
        <taxon>Actinomycetota</taxon>
        <taxon>Actinomycetes</taxon>
        <taxon>Propionibacteriales</taxon>
        <taxon>Nocardioidaceae</taxon>
        <taxon>Aeromicrobium</taxon>
    </lineage>
</organism>
<evidence type="ECO:0000313" key="4">
    <source>
        <dbReference type="Proteomes" id="UP001316184"/>
    </source>
</evidence>
<feature type="domain" description="AMP-binding enzyme C-terminal" evidence="2">
    <location>
        <begin position="259"/>
        <end position="334"/>
    </location>
</feature>
<reference evidence="3 4" key="1">
    <citation type="submission" date="2022-08" db="EMBL/GenBank/DDBJ databases">
        <title>novel species in genus Aeromicrobium.</title>
        <authorList>
            <person name="Ye L."/>
        </authorList>
    </citation>
    <scope>NUCLEOTIDE SEQUENCE [LARGE SCALE GENOMIC DNA]</scope>
    <source>
        <strain evidence="4">zg-Y1379</strain>
    </source>
</reference>